<dbReference type="RefSeq" id="WP_021875240.1">
    <property type="nucleotide sequence ID" value="NZ_CP018624.1"/>
</dbReference>
<evidence type="ECO:0000259" key="8">
    <source>
        <dbReference type="PROSITE" id="PS50850"/>
    </source>
</evidence>
<evidence type="ECO:0000256" key="2">
    <source>
        <dbReference type="ARBA" id="ARBA00022448"/>
    </source>
</evidence>
<dbReference type="InterPro" id="IPR020846">
    <property type="entry name" value="MFS_dom"/>
</dbReference>
<feature type="transmembrane region" description="Helical" evidence="7">
    <location>
        <begin position="275"/>
        <end position="296"/>
    </location>
</feature>
<feature type="transmembrane region" description="Helical" evidence="7">
    <location>
        <begin position="76"/>
        <end position="97"/>
    </location>
</feature>
<comment type="subcellular location">
    <subcellularLocation>
        <location evidence="1">Cell membrane</location>
        <topology evidence="1">Multi-pass membrane protein</topology>
    </subcellularLocation>
</comment>
<feature type="transmembrane region" description="Helical" evidence="7">
    <location>
        <begin position="362"/>
        <end position="385"/>
    </location>
</feature>
<feature type="transmembrane region" description="Helical" evidence="7">
    <location>
        <begin position="528"/>
        <end position="549"/>
    </location>
</feature>
<feature type="transmembrane region" description="Helical" evidence="7">
    <location>
        <begin position="103"/>
        <end position="125"/>
    </location>
</feature>
<dbReference type="Pfam" id="PF07690">
    <property type="entry name" value="MFS_1"/>
    <property type="match status" value="1"/>
</dbReference>
<name>A0ABD4REX0_9CLOT</name>
<dbReference type="SUPFAM" id="SSF103473">
    <property type="entry name" value="MFS general substrate transporter"/>
    <property type="match status" value="1"/>
</dbReference>
<dbReference type="PROSITE" id="PS00216">
    <property type="entry name" value="SUGAR_TRANSPORT_1"/>
    <property type="match status" value="1"/>
</dbReference>
<dbReference type="InterPro" id="IPR011701">
    <property type="entry name" value="MFS"/>
</dbReference>
<keyword evidence="3" id="KW-1003">Cell membrane</keyword>
<proteinExistence type="predicted"/>
<feature type="transmembrane region" description="Helical" evidence="7">
    <location>
        <begin position="46"/>
        <end position="64"/>
    </location>
</feature>
<gene>
    <name evidence="9" type="ORF">K4H94_03125</name>
</gene>
<feature type="transmembrane region" description="Helical" evidence="7">
    <location>
        <begin position="207"/>
        <end position="225"/>
    </location>
</feature>
<evidence type="ECO:0000313" key="10">
    <source>
        <dbReference type="Proteomes" id="UP000775179"/>
    </source>
</evidence>
<sequence length="556" mass="60221">MKNKKTTTLAMIVFLLGIFMGAIDSGIVSPARTIISDSLGIAESASIWMITIYTLAYAVSMPITGKLSDRYGRKKVYMISIGLFAFGSLLCGLSNYFNNYNFLLLSRVIQALGGGGIMPIATAYIGSSFPIEKRGSALGLVGAVFGISTVIGPSLGSSILSIAGNNHWGYLFFINIPISIIILILAFNLKENKNTEALKKMDLKGSVALTIIILSLMYSLTNLKFYDFINSLKSTNVWPFLLIFIVFLPIFILIEKKAEDPVLNLHYFTNKQIAITLALSFIVGCGLMGTIFLPQFGENVLKVKMGTGGYIVTLFAIFTGMAAPMGGKFIDKFGVKSILLTGFLCTAIGTLYQALVTATNPTFLNLLIGLIFMGFGMGFTMGTPINYLMMSLVPEDEISSGQSTVSLVRSIGVAVSPNLLVNFIADAGNKVPSAIQQVLPSIPNMQSNISMGSNMSPELLTKFQNSDVTTIFDTVKDFADSMLNGMKQTLSSNPHMKFDTIKASYMTSLDNSRSTIENTFQSTMNSGFSHLFIGAAVIAIIGLILTLFLKRKKKFS</sequence>
<keyword evidence="2" id="KW-0813">Transport</keyword>
<dbReference type="GeneID" id="66301248"/>
<dbReference type="EMBL" id="JAIFTX010000005">
    <property type="protein sequence ID" value="MBX7290042.1"/>
    <property type="molecule type" value="Genomic_DNA"/>
</dbReference>
<dbReference type="PANTHER" id="PTHR42718">
    <property type="entry name" value="MAJOR FACILITATOR SUPERFAMILY MULTIDRUG TRANSPORTER MFSC"/>
    <property type="match status" value="1"/>
</dbReference>
<keyword evidence="4 7" id="KW-0812">Transmembrane</keyword>
<dbReference type="GO" id="GO:0005886">
    <property type="term" value="C:plasma membrane"/>
    <property type="evidence" value="ECO:0007669"/>
    <property type="project" value="UniProtKB-SubCell"/>
</dbReference>
<evidence type="ECO:0000256" key="1">
    <source>
        <dbReference type="ARBA" id="ARBA00004651"/>
    </source>
</evidence>
<feature type="domain" description="Major facilitator superfamily (MFS) profile" evidence="8">
    <location>
        <begin position="10"/>
        <end position="554"/>
    </location>
</feature>
<dbReference type="Proteomes" id="UP000775179">
    <property type="component" value="Unassembled WGS sequence"/>
</dbReference>
<dbReference type="AlphaFoldDB" id="A0ABD4REX0"/>
<evidence type="ECO:0000256" key="3">
    <source>
        <dbReference type="ARBA" id="ARBA00022475"/>
    </source>
</evidence>
<accession>A0ABD4REX0</accession>
<dbReference type="InterPro" id="IPR036259">
    <property type="entry name" value="MFS_trans_sf"/>
</dbReference>
<dbReference type="CDD" id="cd17321">
    <property type="entry name" value="MFS_MMR_MDR_like"/>
    <property type="match status" value="1"/>
</dbReference>
<feature type="transmembrane region" description="Helical" evidence="7">
    <location>
        <begin position="137"/>
        <end position="162"/>
    </location>
</feature>
<feature type="transmembrane region" description="Helical" evidence="7">
    <location>
        <begin position="168"/>
        <end position="187"/>
    </location>
</feature>
<feature type="transmembrane region" description="Helical" evidence="7">
    <location>
        <begin position="308"/>
        <end position="326"/>
    </location>
</feature>
<organism evidence="9 10">
    <name type="scientific">Clostridium chauvoei</name>
    <dbReference type="NCBI Taxonomy" id="46867"/>
    <lineage>
        <taxon>Bacteria</taxon>
        <taxon>Bacillati</taxon>
        <taxon>Bacillota</taxon>
        <taxon>Clostridia</taxon>
        <taxon>Eubacteriales</taxon>
        <taxon>Clostridiaceae</taxon>
        <taxon>Clostridium</taxon>
    </lineage>
</organism>
<evidence type="ECO:0000256" key="6">
    <source>
        <dbReference type="ARBA" id="ARBA00023136"/>
    </source>
</evidence>
<evidence type="ECO:0000313" key="9">
    <source>
        <dbReference type="EMBL" id="MBX7290042.1"/>
    </source>
</evidence>
<evidence type="ECO:0000256" key="5">
    <source>
        <dbReference type="ARBA" id="ARBA00022989"/>
    </source>
</evidence>
<dbReference type="Gene3D" id="1.20.1250.20">
    <property type="entry name" value="MFS general substrate transporter like domains"/>
    <property type="match status" value="2"/>
</dbReference>
<keyword evidence="5 7" id="KW-1133">Transmembrane helix</keyword>
<protein>
    <submittedName>
        <fullName evidence="9">MFS transporter</fullName>
    </submittedName>
</protein>
<reference evidence="9 10" key="1">
    <citation type="submission" date="2021-08" db="EMBL/GenBank/DDBJ databases">
        <title>Genome sequence analysis of Clostridium chauvoei strains of European origin and evaluation of typing options for outbreak investigations.</title>
        <authorList>
            <person name="Abdel-Glil M."/>
            <person name="Thomas P."/>
            <person name="Seyboldt C."/>
        </authorList>
    </citation>
    <scope>NUCLEOTIDE SEQUENCE [LARGE SCALE GENOMIC DNA]</scope>
    <source>
        <strain evidence="9 10">S0260-09</strain>
    </source>
</reference>
<keyword evidence="6 7" id="KW-0472">Membrane</keyword>
<evidence type="ECO:0000256" key="4">
    <source>
        <dbReference type="ARBA" id="ARBA00022692"/>
    </source>
</evidence>
<comment type="caution">
    <text evidence="9">The sequence shown here is derived from an EMBL/GenBank/DDBJ whole genome shotgun (WGS) entry which is preliminary data.</text>
</comment>
<dbReference type="PROSITE" id="PS50850">
    <property type="entry name" value="MFS"/>
    <property type="match status" value="1"/>
</dbReference>
<evidence type="ECO:0000256" key="7">
    <source>
        <dbReference type="SAM" id="Phobius"/>
    </source>
</evidence>
<dbReference type="InterPro" id="IPR005829">
    <property type="entry name" value="Sugar_transporter_CS"/>
</dbReference>
<dbReference type="PANTHER" id="PTHR42718:SF46">
    <property type="entry name" value="BLR6921 PROTEIN"/>
    <property type="match status" value="1"/>
</dbReference>
<feature type="transmembrane region" description="Helical" evidence="7">
    <location>
        <begin position="237"/>
        <end position="254"/>
    </location>
</feature>
<dbReference type="KEGG" id="cchv:BTM20_05165"/>
<feature type="transmembrane region" description="Helical" evidence="7">
    <location>
        <begin position="338"/>
        <end position="356"/>
    </location>
</feature>